<dbReference type="AlphaFoldDB" id="A0A4Y6UHV8"/>
<protein>
    <submittedName>
        <fullName evidence="5">MarR family transcriptional regulator</fullName>
    </submittedName>
</protein>
<dbReference type="GO" id="GO:0003677">
    <property type="term" value="F:DNA binding"/>
    <property type="evidence" value="ECO:0007669"/>
    <property type="project" value="UniProtKB-KW"/>
</dbReference>
<keyword evidence="1" id="KW-0805">Transcription regulation</keyword>
<dbReference type="InterPro" id="IPR036390">
    <property type="entry name" value="WH_DNA-bd_sf"/>
</dbReference>
<dbReference type="PRINTS" id="PR00598">
    <property type="entry name" value="HTHMARR"/>
</dbReference>
<dbReference type="SMART" id="SM00347">
    <property type="entry name" value="HTH_MARR"/>
    <property type="match status" value="1"/>
</dbReference>
<dbReference type="GO" id="GO:0006950">
    <property type="term" value="P:response to stress"/>
    <property type="evidence" value="ECO:0007669"/>
    <property type="project" value="TreeGrafter"/>
</dbReference>
<evidence type="ECO:0000313" key="6">
    <source>
        <dbReference type="Proteomes" id="UP000316313"/>
    </source>
</evidence>
<dbReference type="InterPro" id="IPR000835">
    <property type="entry name" value="HTH_MarR-typ"/>
</dbReference>
<dbReference type="InterPro" id="IPR039422">
    <property type="entry name" value="MarR/SlyA-like"/>
</dbReference>
<reference evidence="5 6" key="1">
    <citation type="submission" date="2019-03" db="EMBL/GenBank/DDBJ databases">
        <title>The complete genome sequence of Swingsia samuiensis NBRC107927(T).</title>
        <authorList>
            <person name="Chua K.-O."/>
            <person name="Chan K.-G."/>
            <person name="See-Too W.-S."/>
        </authorList>
    </citation>
    <scope>NUCLEOTIDE SEQUENCE [LARGE SCALE GENOMIC DNA]</scope>
    <source>
        <strain evidence="5 6">AH83</strain>
    </source>
</reference>
<keyword evidence="6" id="KW-1185">Reference proteome</keyword>
<dbReference type="Pfam" id="PF12802">
    <property type="entry name" value="MarR_2"/>
    <property type="match status" value="1"/>
</dbReference>
<dbReference type="Proteomes" id="UP000316313">
    <property type="component" value="Chromosome"/>
</dbReference>
<dbReference type="PROSITE" id="PS50995">
    <property type="entry name" value="HTH_MARR_2"/>
    <property type="match status" value="1"/>
</dbReference>
<dbReference type="SUPFAM" id="SSF46785">
    <property type="entry name" value="Winged helix' DNA-binding domain"/>
    <property type="match status" value="1"/>
</dbReference>
<feature type="domain" description="HTH marR-type" evidence="4">
    <location>
        <begin position="23"/>
        <end position="155"/>
    </location>
</feature>
<dbReference type="KEGG" id="ssam:E3D00_00605"/>
<evidence type="ECO:0000256" key="3">
    <source>
        <dbReference type="ARBA" id="ARBA00023163"/>
    </source>
</evidence>
<keyword evidence="3" id="KW-0804">Transcription</keyword>
<dbReference type="InterPro" id="IPR036388">
    <property type="entry name" value="WH-like_DNA-bd_sf"/>
</dbReference>
<organism evidence="5 6">
    <name type="scientific">Swingsia samuiensis</name>
    <dbReference type="NCBI Taxonomy" id="1293412"/>
    <lineage>
        <taxon>Bacteria</taxon>
        <taxon>Pseudomonadati</taxon>
        <taxon>Pseudomonadota</taxon>
        <taxon>Alphaproteobacteria</taxon>
        <taxon>Acetobacterales</taxon>
        <taxon>Acetobacteraceae</taxon>
        <taxon>Swingsia</taxon>
    </lineage>
</organism>
<dbReference type="Gene3D" id="1.10.10.10">
    <property type="entry name" value="Winged helix-like DNA-binding domain superfamily/Winged helix DNA-binding domain"/>
    <property type="match status" value="1"/>
</dbReference>
<dbReference type="EMBL" id="CP038141">
    <property type="protein sequence ID" value="QDH16238.1"/>
    <property type="molecule type" value="Genomic_DNA"/>
</dbReference>
<dbReference type="PANTHER" id="PTHR33164">
    <property type="entry name" value="TRANSCRIPTIONAL REGULATOR, MARR FAMILY"/>
    <property type="match status" value="1"/>
</dbReference>
<dbReference type="InterPro" id="IPR023187">
    <property type="entry name" value="Tscrpt_reg_MarR-type_CS"/>
</dbReference>
<dbReference type="PANTHER" id="PTHR33164:SF44">
    <property type="entry name" value="TRANSCRIPTIONAL REGULATORY PROTEIN"/>
    <property type="match status" value="1"/>
</dbReference>
<evidence type="ECO:0000256" key="2">
    <source>
        <dbReference type="ARBA" id="ARBA00023125"/>
    </source>
</evidence>
<evidence type="ECO:0000313" key="5">
    <source>
        <dbReference type="EMBL" id="QDH16238.1"/>
    </source>
</evidence>
<dbReference type="OrthoDB" id="9799368at2"/>
<accession>A0A4Y6UHV8</accession>
<name>A0A4Y6UHV8_9PROT</name>
<gene>
    <name evidence="5" type="ORF">E3D00_00605</name>
</gene>
<proteinExistence type="predicted"/>
<dbReference type="RefSeq" id="WP_141459008.1">
    <property type="nucleotide sequence ID" value="NZ_CP038141.1"/>
</dbReference>
<dbReference type="PROSITE" id="PS01117">
    <property type="entry name" value="HTH_MARR_1"/>
    <property type="match status" value="1"/>
</dbReference>
<dbReference type="GO" id="GO:0003700">
    <property type="term" value="F:DNA-binding transcription factor activity"/>
    <property type="evidence" value="ECO:0007669"/>
    <property type="project" value="InterPro"/>
</dbReference>
<sequence length="164" mass="18949">MTFGPAEERKSVAAHLYLREEQIRHSYELLLRAWRSLNAECDVLLRENGLGAAHHRILFLVAYHPGITFSELLESLGVTKQSLSRALNELLERSFLVQERDDKDRRKRPLRLTSQGEEIEKKLFLLLRDVMTRSYKEAGMTAVEGFKKVLSPLQRVSQEVSDAR</sequence>
<keyword evidence="2" id="KW-0238">DNA-binding</keyword>
<evidence type="ECO:0000259" key="4">
    <source>
        <dbReference type="PROSITE" id="PS50995"/>
    </source>
</evidence>
<evidence type="ECO:0000256" key="1">
    <source>
        <dbReference type="ARBA" id="ARBA00023015"/>
    </source>
</evidence>